<dbReference type="InterPro" id="IPR003661">
    <property type="entry name" value="HisK_dim/P_dom"/>
</dbReference>
<feature type="domain" description="Histidine kinase" evidence="12">
    <location>
        <begin position="232"/>
        <end position="432"/>
    </location>
</feature>
<dbReference type="Gene3D" id="1.10.287.130">
    <property type="match status" value="1"/>
</dbReference>
<dbReference type="SUPFAM" id="SSF47384">
    <property type="entry name" value="Homodimeric domain of signal transducing histidine kinase"/>
    <property type="match status" value="1"/>
</dbReference>
<feature type="transmembrane region" description="Helical" evidence="11">
    <location>
        <begin position="146"/>
        <end position="170"/>
    </location>
</feature>
<dbReference type="SMART" id="SM00387">
    <property type="entry name" value="HATPase_c"/>
    <property type="match status" value="1"/>
</dbReference>
<keyword evidence="7" id="KW-0418">Kinase</keyword>
<dbReference type="GO" id="GO:0000155">
    <property type="term" value="F:phosphorelay sensor kinase activity"/>
    <property type="evidence" value="ECO:0007669"/>
    <property type="project" value="InterPro"/>
</dbReference>
<dbReference type="RefSeq" id="WP_087472125.1">
    <property type="nucleotide sequence ID" value="NZ_CP021383.1"/>
</dbReference>
<dbReference type="InterPro" id="IPR003660">
    <property type="entry name" value="HAMP_dom"/>
</dbReference>
<dbReference type="InterPro" id="IPR003594">
    <property type="entry name" value="HATPase_dom"/>
</dbReference>
<dbReference type="PANTHER" id="PTHR45436:SF5">
    <property type="entry name" value="SENSOR HISTIDINE KINASE TRCS"/>
    <property type="match status" value="1"/>
</dbReference>
<dbReference type="InterPro" id="IPR005467">
    <property type="entry name" value="His_kinase_dom"/>
</dbReference>
<proteinExistence type="predicted"/>
<evidence type="ECO:0000256" key="4">
    <source>
        <dbReference type="ARBA" id="ARBA00022553"/>
    </source>
</evidence>
<dbReference type="CDD" id="cd00082">
    <property type="entry name" value="HisKA"/>
    <property type="match status" value="1"/>
</dbReference>
<dbReference type="Pfam" id="PF02518">
    <property type="entry name" value="HATPase_c"/>
    <property type="match status" value="1"/>
</dbReference>
<dbReference type="PRINTS" id="PR00344">
    <property type="entry name" value="BCTRLSENSOR"/>
</dbReference>
<feature type="transmembrane region" description="Helical" evidence="11">
    <location>
        <begin position="20"/>
        <end position="43"/>
    </location>
</feature>
<comment type="subcellular location">
    <subcellularLocation>
        <location evidence="2">Cell membrane</location>
    </subcellularLocation>
</comment>
<keyword evidence="8 11" id="KW-1133">Transmembrane helix</keyword>
<evidence type="ECO:0000256" key="9">
    <source>
        <dbReference type="ARBA" id="ARBA00023012"/>
    </source>
</evidence>
<dbReference type="EC" id="2.7.13.3" evidence="3"/>
<evidence type="ECO:0000256" key="11">
    <source>
        <dbReference type="SAM" id="Phobius"/>
    </source>
</evidence>
<protein>
    <recommendedName>
        <fullName evidence="3">histidine kinase</fullName>
        <ecNumber evidence="3">2.7.13.3</ecNumber>
    </recommendedName>
</protein>
<evidence type="ECO:0000256" key="1">
    <source>
        <dbReference type="ARBA" id="ARBA00000085"/>
    </source>
</evidence>
<reference evidence="14 15" key="1">
    <citation type="submission" date="2017-05" db="EMBL/GenBank/DDBJ databases">
        <authorList>
            <person name="Song R."/>
            <person name="Chenine A.L."/>
            <person name="Ruprecht R.M."/>
        </authorList>
    </citation>
    <scope>NUCLEOTIDE SEQUENCE [LARGE SCALE GENOMIC DNA]</scope>
    <source>
        <strain evidence="14 15">PSBB019</strain>
    </source>
</reference>
<keyword evidence="10 11" id="KW-0472">Membrane</keyword>
<evidence type="ECO:0000259" key="13">
    <source>
        <dbReference type="PROSITE" id="PS50885"/>
    </source>
</evidence>
<gene>
    <name evidence="14" type="ORF">CBR64_18920</name>
</gene>
<feature type="domain" description="HAMP" evidence="13">
    <location>
        <begin position="171"/>
        <end position="224"/>
    </location>
</feature>
<dbReference type="Gene3D" id="3.30.565.10">
    <property type="entry name" value="Histidine kinase-like ATPase, C-terminal domain"/>
    <property type="match status" value="1"/>
</dbReference>
<comment type="catalytic activity">
    <reaction evidence="1">
        <text>ATP + protein L-histidine = ADP + protein N-phospho-L-histidine.</text>
        <dbReference type="EC" id="2.7.13.3"/>
    </reaction>
</comment>
<dbReference type="InterPro" id="IPR036097">
    <property type="entry name" value="HisK_dim/P_sf"/>
</dbReference>
<dbReference type="InterPro" id="IPR036890">
    <property type="entry name" value="HATPase_C_sf"/>
</dbReference>
<dbReference type="Proteomes" id="UP000196228">
    <property type="component" value="Chromosome"/>
</dbReference>
<evidence type="ECO:0000256" key="6">
    <source>
        <dbReference type="ARBA" id="ARBA00022692"/>
    </source>
</evidence>
<organism evidence="14 15">
    <name type="scientific">Cellulosimicrobium cellulans</name>
    <name type="common">Arthrobacter luteus</name>
    <dbReference type="NCBI Taxonomy" id="1710"/>
    <lineage>
        <taxon>Bacteria</taxon>
        <taxon>Bacillati</taxon>
        <taxon>Actinomycetota</taxon>
        <taxon>Actinomycetes</taxon>
        <taxon>Micrococcales</taxon>
        <taxon>Promicromonosporaceae</taxon>
        <taxon>Cellulosimicrobium</taxon>
    </lineage>
</organism>
<evidence type="ECO:0000259" key="12">
    <source>
        <dbReference type="PROSITE" id="PS50109"/>
    </source>
</evidence>
<sequence>MTRATSRLLSWRTWSIRARIVSATAVLSLVGMAVLVVLVDLALDRSVDASVAELLQARVDAVADGDPAASDQASGPLVWFFDPGGDLRSGPSTTALGDAASRMAQEPSGTVREVDEWLLLSDDLPAGRGSIVAATSLEPYETTRHLSLLTSGLLGVLVVAAVTALTAAAVGRALQPVRSMAQDASRWSEHDLDRRFALGPVHDEITELGAVLDQLLERVAQVLRAEQRLTAELAHELRTPLTVVRAEAELALQVGGQDADRDRLERIVDATTHMDAVIDTLMSAARGSVAAHVRTPVDEVLDAATSGPATTGRGPAVVVDGSPGLVTSTPLDVATRALSPLVANALRYGRARVTVRASDAGAWVAIDVEDDGPGVPEEQAEAVFVPGHRAPDSPGAGLGLPLARRVARASGGDVELVTATPPRFRLTLPAAR</sequence>
<dbReference type="PANTHER" id="PTHR45436">
    <property type="entry name" value="SENSOR HISTIDINE KINASE YKOH"/>
    <property type="match status" value="1"/>
</dbReference>
<dbReference type="AlphaFoldDB" id="A0A1Y0HYX1"/>
<dbReference type="EMBL" id="CP021383">
    <property type="protein sequence ID" value="ARU53200.1"/>
    <property type="molecule type" value="Genomic_DNA"/>
</dbReference>
<evidence type="ECO:0000256" key="8">
    <source>
        <dbReference type="ARBA" id="ARBA00022989"/>
    </source>
</evidence>
<name>A0A1Y0HYX1_CELCE</name>
<evidence type="ECO:0000256" key="7">
    <source>
        <dbReference type="ARBA" id="ARBA00022777"/>
    </source>
</evidence>
<accession>A0A1Y0HYX1</accession>
<dbReference type="SMART" id="SM00388">
    <property type="entry name" value="HisKA"/>
    <property type="match status" value="1"/>
</dbReference>
<dbReference type="PROSITE" id="PS50885">
    <property type="entry name" value="HAMP"/>
    <property type="match status" value="1"/>
</dbReference>
<dbReference type="InterPro" id="IPR050428">
    <property type="entry name" value="TCS_sensor_his_kinase"/>
</dbReference>
<dbReference type="Pfam" id="PF00512">
    <property type="entry name" value="HisKA"/>
    <property type="match status" value="1"/>
</dbReference>
<dbReference type="GO" id="GO:0005886">
    <property type="term" value="C:plasma membrane"/>
    <property type="evidence" value="ECO:0007669"/>
    <property type="project" value="UniProtKB-SubCell"/>
</dbReference>
<keyword evidence="9" id="KW-0902">Two-component regulatory system</keyword>
<dbReference type="OrthoDB" id="3849995at2"/>
<keyword evidence="5" id="KW-0808">Transferase</keyword>
<evidence type="ECO:0000256" key="2">
    <source>
        <dbReference type="ARBA" id="ARBA00004236"/>
    </source>
</evidence>
<evidence type="ECO:0000256" key="10">
    <source>
        <dbReference type="ARBA" id="ARBA00023136"/>
    </source>
</evidence>
<evidence type="ECO:0000256" key="3">
    <source>
        <dbReference type="ARBA" id="ARBA00012438"/>
    </source>
</evidence>
<evidence type="ECO:0000313" key="15">
    <source>
        <dbReference type="Proteomes" id="UP000196228"/>
    </source>
</evidence>
<dbReference type="KEGG" id="cceu:CBR64_18920"/>
<evidence type="ECO:0000313" key="14">
    <source>
        <dbReference type="EMBL" id="ARU53200.1"/>
    </source>
</evidence>
<dbReference type="PROSITE" id="PS50109">
    <property type="entry name" value="HIS_KIN"/>
    <property type="match status" value="1"/>
</dbReference>
<dbReference type="InterPro" id="IPR004358">
    <property type="entry name" value="Sig_transdc_His_kin-like_C"/>
</dbReference>
<dbReference type="SMART" id="SM00304">
    <property type="entry name" value="HAMP"/>
    <property type="match status" value="1"/>
</dbReference>
<keyword evidence="4" id="KW-0597">Phosphoprotein</keyword>
<keyword evidence="6 11" id="KW-0812">Transmembrane</keyword>
<dbReference type="SUPFAM" id="SSF55874">
    <property type="entry name" value="ATPase domain of HSP90 chaperone/DNA topoisomerase II/histidine kinase"/>
    <property type="match status" value="1"/>
</dbReference>
<evidence type="ECO:0000256" key="5">
    <source>
        <dbReference type="ARBA" id="ARBA00022679"/>
    </source>
</evidence>